<dbReference type="Proteomes" id="UP000886520">
    <property type="component" value="Chromosome 13"/>
</dbReference>
<organism evidence="3 4">
    <name type="scientific">Adiantum capillus-veneris</name>
    <name type="common">Maidenhair fern</name>
    <dbReference type="NCBI Taxonomy" id="13818"/>
    <lineage>
        <taxon>Eukaryota</taxon>
        <taxon>Viridiplantae</taxon>
        <taxon>Streptophyta</taxon>
        <taxon>Embryophyta</taxon>
        <taxon>Tracheophyta</taxon>
        <taxon>Polypodiopsida</taxon>
        <taxon>Polypodiidae</taxon>
        <taxon>Polypodiales</taxon>
        <taxon>Pteridineae</taxon>
        <taxon>Pteridaceae</taxon>
        <taxon>Vittarioideae</taxon>
        <taxon>Adiantum</taxon>
    </lineage>
</organism>
<sequence length="775" mass="85149">MIFFLQFWIINLATELVSLGFSAGLNRKLASTRIRLAPTSHCLPNCAISTRDCGSTISLGKESPNDPTKWWENRNKRPSPHLKHQAVGKPLWVDSLATPSWAHGKLGNIVVVVDASHGSSAIDQIGTFLASLRACARNKDLERSISIHHHPVQARLLVKCSDAIVSAQTHTPCLRMARTIHRLLNFALITGDYGSNNSLGKESPSDPTKWWENRNDGPSPHLKYQAAGEPLWVDSWTVHLGVMESLEMEWLLESHLMVLLQLIKLEICFTYSRLVLGTKTLKEASTYTIILCNIGLLVKCSDALVTVFRHVLNTKGPPDSHSSSSAMPSQSSSPNTILPASPLSSASTPSQCPHKPFSSVFEADDLTSLSSHYTSSPFDAPAPTPRASTASRSSWPSMFSRASSSSSARNGSPRASNTISTPLGSREMSPRSDAESEAGTSREAENQQKVVGIKVKKEGNAANIDKLLTGDIVKNVSFEGKKNSTITLSSNHGKQGLFGGLRQYSCLGQKLIITVVRQGRGTFSTEAKLVNKNFKTSSNLILQDFQDQFHEFTFEDYNSPQEFRSLQEEQLQGMKVKAATMDISKSLQAMDNDPQTDSCYSMVVVPHWNTNLSRFDNMEETVSQAMSWFNASKISGVPLYFLNIQTEPFILQLESFSNSDLSSISSTGAYGLHPSRGAASLDVVRAIRIWFQFEFPELKIDLEASQTKELLGVGIGGTAEGFCYVTHVGVDTPASSTDLDKKLKDARTLKKKLLVTRVGNEKVLPWFMSDRKNSS</sequence>
<feature type="compositionally biased region" description="Basic and acidic residues" evidence="1">
    <location>
        <begin position="428"/>
        <end position="446"/>
    </location>
</feature>
<dbReference type="AlphaFoldDB" id="A0A9D4UNH3"/>
<name>A0A9D4UNH3_ADICA</name>
<proteinExistence type="predicted"/>
<dbReference type="PANTHER" id="PTHR33984:SF2">
    <property type="entry name" value="OS02G0717600 PROTEIN"/>
    <property type="match status" value="1"/>
</dbReference>
<dbReference type="PANTHER" id="PTHR33984">
    <property type="entry name" value="OS02G0717600 PROTEIN"/>
    <property type="match status" value="1"/>
</dbReference>
<keyword evidence="2" id="KW-0732">Signal</keyword>
<evidence type="ECO:0000256" key="2">
    <source>
        <dbReference type="SAM" id="SignalP"/>
    </source>
</evidence>
<dbReference type="OrthoDB" id="59661at2759"/>
<protein>
    <submittedName>
        <fullName evidence="3">Uncharacterized protein</fullName>
    </submittedName>
</protein>
<feature type="chain" id="PRO_5038452716" evidence="2">
    <location>
        <begin position="20"/>
        <end position="775"/>
    </location>
</feature>
<dbReference type="EMBL" id="JABFUD020000013">
    <property type="protein sequence ID" value="KAI5071175.1"/>
    <property type="molecule type" value="Genomic_DNA"/>
</dbReference>
<evidence type="ECO:0000313" key="4">
    <source>
        <dbReference type="Proteomes" id="UP000886520"/>
    </source>
</evidence>
<feature type="signal peptide" evidence="2">
    <location>
        <begin position="1"/>
        <end position="19"/>
    </location>
</feature>
<feature type="compositionally biased region" description="Low complexity" evidence="1">
    <location>
        <begin position="317"/>
        <end position="350"/>
    </location>
</feature>
<accession>A0A9D4UNH3</accession>
<feature type="region of interest" description="Disordered" evidence="1">
    <location>
        <begin position="373"/>
        <end position="450"/>
    </location>
</feature>
<feature type="compositionally biased region" description="Low complexity" evidence="1">
    <location>
        <begin position="385"/>
        <end position="416"/>
    </location>
</feature>
<comment type="caution">
    <text evidence="3">The sequence shown here is derived from an EMBL/GenBank/DDBJ whole genome shotgun (WGS) entry which is preliminary data.</text>
</comment>
<evidence type="ECO:0000313" key="3">
    <source>
        <dbReference type="EMBL" id="KAI5071175.1"/>
    </source>
</evidence>
<feature type="region of interest" description="Disordered" evidence="1">
    <location>
        <begin position="316"/>
        <end position="351"/>
    </location>
</feature>
<reference evidence="3" key="1">
    <citation type="submission" date="2021-01" db="EMBL/GenBank/DDBJ databases">
        <title>Adiantum capillus-veneris genome.</title>
        <authorList>
            <person name="Fang Y."/>
            <person name="Liao Q."/>
        </authorList>
    </citation>
    <scope>NUCLEOTIDE SEQUENCE</scope>
    <source>
        <strain evidence="3">H3</strain>
        <tissue evidence="3">Leaf</tissue>
    </source>
</reference>
<evidence type="ECO:0000256" key="1">
    <source>
        <dbReference type="SAM" id="MobiDB-lite"/>
    </source>
</evidence>
<keyword evidence="4" id="KW-1185">Reference proteome</keyword>
<gene>
    <name evidence="3" type="ORF">GOP47_0013426</name>
</gene>